<comment type="caution">
    <text evidence="3">The sequence shown here is derived from an EMBL/GenBank/DDBJ whole genome shotgun (WGS) entry which is preliminary data.</text>
</comment>
<feature type="signal peptide" evidence="1">
    <location>
        <begin position="1"/>
        <end position="32"/>
    </location>
</feature>
<accession>A0A4R5Q9R4</accession>
<reference evidence="3 4" key="1">
    <citation type="journal article" date="2016" name="J. Microbiol.">
        <title>Dankookia rubra gen. nov., sp. nov., an alphaproteobacterium isolated from sediment of a shallow stream.</title>
        <authorList>
            <person name="Kim W.H."/>
            <person name="Kim D.H."/>
            <person name="Kang K."/>
            <person name="Ahn T.Y."/>
        </authorList>
    </citation>
    <scope>NUCLEOTIDE SEQUENCE [LARGE SCALE GENOMIC DNA]</scope>
    <source>
        <strain evidence="3 4">JCM30602</strain>
    </source>
</reference>
<evidence type="ECO:0000259" key="2">
    <source>
        <dbReference type="Pfam" id="PF07883"/>
    </source>
</evidence>
<dbReference type="SUPFAM" id="SSF51182">
    <property type="entry name" value="RmlC-like cupins"/>
    <property type="match status" value="1"/>
</dbReference>
<evidence type="ECO:0000313" key="4">
    <source>
        <dbReference type="Proteomes" id="UP000295096"/>
    </source>
</evidence>
<dbReference type="AlphaFoldDB" id="A0A4R5Q9R4"/>
<evidence type="ECO:0000256" key="1">
    <source>
        <dbReference type="SAM" id="SignalP"/>
    </source>
</evidence>
<dbReference type="InterPro" id="IPR014710">
    <property type="entry name" value="RmlC-like_jellyroll"/>
</dbReference>
<gene>
    <name evidence="3" type="ORF">E2C06_25810</name>
</gene>
<dbReference type="Gene3D" id="2.60.120.10">
    <property type="entry name" value="Jelly Rolls"/>
    <property type="match status" value="1"/>
</dbReference>
<keyword evidence="1" id="KW-0732">Signal</keyword>
<sequence>MTETTNGAATRRMMVAAAMGLGGTLIASSTGAAECPPGKAATAAGIEGPKQGRDVADAVLTSLDLGEEKVGLRGYRLRLRRLVVQPGGEVPVHSHENRPALIYIESGEMTEFKNLCAVPIVHKAGQATPEDHRVVHWWRNTGKVPAVILSADVFGMAEDPHVM</sequence>
<dbReference type="EMBL" id="SMSJ01000055">
    <property type="protein sequence ID" value="TDH59752.1"/>
    <property type="molecule type" value="Genomic_DNA"/>
</dbReference>
<name>A0A4R5Q9R4_9PROT</name>
<organism evidence="3 4">
    <name type="scientific">Dankookia rubra</name>
    <dbReference type="NCBI Taxonomy" id="1442381"/>
    <lineage>
        <taxon>Bacteria</taxon>
        <taxon>Pseudomonadati</taxon>
        <taxon>Pseudomonadota</taxon>
        <taxon>Alphaproteobacteria</taxon>
        <taxon>Acetobacterales</taxon>
        <taxon>Roseomonadaceae</taxon>
        <taxon>Dankookia</taxon>
    </lineage>
</organism>
<evidence type="ECO:0000313" key="3">
    <source>
        <dbReference type="EMBL" id="TDH59752.1"/>
    </source>
</evidence>
<feature type="chain" id="PRO_5020906701" evidence="1">
    <location>
        <begin position="33"/>
        <end position="163"/>
    </location>
</feature>
<keyword evidence="4" id="KW-1185">Reference proteome</keyword>
<dbReference type="RefSeq" id="WP_133291460.1">
    <property type="nucleotide sequence ID" value="NZ_SMSJ01000055.1"/>
</dbReference>
<dbReference type="OrthoDB" id="8561853at2"/>
<dbReference type="Pfam" id="PF07883">
    <property type="entry name" value="Cupin_2"/>
    <property type="match status" value="1"/>
</dbReference>
<proteinExistence type="predicted"/>
<protein>
    <submittedName>
        <fullName evidence="3">Cupin domain-containing protein</fullName>
    </submittedName>
</protein>
<dbReference type="InterPro" id="IPR011051">
    <property type="entry name" value="RmlC_Cupin_sf"/>
</dbReference>
<dbReference type="InterPro" id="IPR013096">
    <property type="entry name" value="Cupin_2"/>
</dbReference>
<feature type="domain" description="Cupin type-2" evidence="2">
    <location>
        <begin position="82"/>
        <end position="150"/>
    </location>
</feature>
<dbReference type="Proteomes" id="UP000295096">
    <property type="component" value="Unassembled WGS sequence"/>
</dbReference>